<evidence type="ECO:0000313" key="12">
    <source>
        <dbReference type="EMBL" id="RPB13491.1"/>
    </source>
</evidence>
<evidence type="ECO:0000256" key="4">
    <source>
        <dbReference type="ARBA" id="ARBA00022753"/>
    </source>
</evidence>
<evidence type="ECO:0000256" key="1">
    <source>
        <dbReference type="ARBA" id="ARBA00009697"/>
    </source>
</evidence>
<feature type="compositionally biased region" description="Low complexity" evidence="10">
    <location>
        <begin position="97"/>
        <end position="110"/>
    </location>
</feature>
<comment type="subunit">
    <text evidence="9">Component of the endosomal sorting complex required for transport II (ESCRT-II).</text>
</comment>
<gene>
    <name evidence="12" type="ORF">P167DRAFT_534848</name>
</gene>
<dbReference type="GO" id="GO:0032266">
    <property type="term" value="F:phosphatidylinositol-3-phosphate binding"/>
    <property type="evidence" value="ECO:0007669"/>
    <property type="project" value="UniProtKB-UniRule"/>
</dbReference>
<dbReference type="SUPFAM" id="SSF46785">
    <property type="entry name" value="Winged helix' DNA-binding domain"/>
    <property type="match status" value="2"/>
</dbReference>
<keyword evidence="8" id="KW-0175">Coiled coil</keyword>
<dbReference type="GO" id="GO:0031902">
    <property type="term" value="C:late endosome membrane"/>
    <property type="evidence" value="ECO:0007669"/>
    <property type="project" value="UniProtKB-UniRule"/>
</dbReference>
<dbReference type="SUPFAM" id="SSF90209">
    <property type="entry name" value="Ran binding protein zinc finger-like"/>
    <property type="match status" value="2"/>
</dbReference>
<keyword evidence="4 9" id="KW-0967">Endosome</keyword>
<reference evidence="12 13" key="1">
    <citation type="journal article" date="2018" name="Nat. Ecol. Evol.">
        <title>Pezizomycetes genomes reveal the molecular basis of ectomycorrhizal truffle lifestyle.</title>
        <authorList>
            <person name="Murat C."/>
            <person name="Payen T."/>
            <person name="Noel B."/>
            <person name="Kuo A."/>
            <person name="Morin E."/>
            <person name="Chen J."/>
            <person name="Kohler A."/>
            <person name="Krizsan K."/>
            <person name="Balestrini R."/>
            <person name="Da Silva C."/>
            <person name="Montanini B."/>
            <person name="Hainaut M."/>
            <person name="Levati E."/>
            <person name="Barry K.W."/>
            <person name="Belfiori B."/>
            <person name="Cichocki N."/>
            <person name="Clum A."/>
            <person name="Dockter R.B."/>
            <person name="Fauchery L."/>
            <person name="Guy J."/>
            <person name="Iotti M."/>
            <person name="Le Tacon F."/>
            <person name="Lindquist E.A."/>
            <person name="Lipzen A."/>
            <person name="Malagnac F."/>
            <person name="Mello A."/>
            <person name="Molinier V."/>
            <person name="Miyauchi S."/>
            <person name="Poulain J."/>
            <person name="Riccioni C."/>
            <person name="Rubini A."/>
            <person name="Sitrit Y."/>
            <person name="Splivallo R."/>
            <person name="Traeger S."/>
            <person name="Wang M."/>
            <person name="Zifcakova L."/>
            <person name="Wipf D."/>
            <person name="Zambonelli A."/>
            <person name="Paolocci F."/>
            <person name="Nowrousian M."/>
            <person name="Ottonello S."/>
            <person name="Baldrian P."/>
            <person name="Spatafora J.W."/>
            <person name="Henrissat B."/>
            <person name="Nagy L.G."/>
            <person name="Aury J.M."/>
            <person name="Wincker P."/>
            <person name="Grigoriev I.V."/>
            <person name="Bonfante P."/>
            <person name="Martin F.M."/>
        </authorList>
    </citation>
    <scope>NUCLEOTIDE SEQUENCE [LARGE SCALE GENOMIC DNA]</scope>
    <source>
        <strain evidence="12 13">CCBAS932</strain>
    </source>
</reference>
<dbReference type="InterPro" id="IPR021648">
    <property type="entry name" value="GLUE_dom"/>
</dbReference>
<comment type="similarity">
    <text evidence="1 9">Belongs to the VPS36 family.</text>
</comment>
<comment type="subcellular location">
    <subcellularLocation>
        <location evidence="9">Cytoplasm</location>
    </subcellularLocation>
    <subcellularLocation>
        <location evidence="9">Endosome</location>
    </subcellularLocation>
</comment>
<dbReference type="Gene3D" id="1.10.10.10">
    <property type="entry name" value="Winged helix-like DNA-binding domain superfamily/Winged helix DNA-binding domain"/>
    <property type="match status" value="2"/>
</dbReference>
<evidence type="ECO:0000259" key="11">
    <source>
        <dbReference type="PROSITE" id="PS51495"/>
    </source>
</evidence>
<dbReference type="EMBL" id="ML119122">
    <property type="protein sequence ID" value="RPB13491.1"/>
    <property type="molecule type" value="Genomic_DNA"/>
</dbReference>
<dbReference type="PANTHER" id="PTHR13128:SF12">
    <property type="entry name" value="VACUOLAR PROTEIN-SORTING-ASSOCIATED PROTEIN 36"/>
    <property type="match status" value="1"/>
</dbReference>
<evidence type="ECO:0000256" key="7">
    <source>
        <dbReference type="ARBA" id="ARBA00022927"/>
    </source>
</evidence>
<evidence type="ECO:0000313" key="13">
    <source>
        <dbReference type="Proteomes" id="UP000277580"/>
    </source>
</evidence>
<evidence type="ECO:0000256" key="10">
    <source>
        <dbReference type="SAM" id="MobiDB-lite"/>
    </source>
</evidence>
<dbReference type="InterPro" id="IPR001876">
    <property type="entry name" value="Znf_RanBP2"/>
</dbReference>
<evidence type="ECO:0000256" key="6">
    <source>
        <dbReference type="ARBA" id="ARBA00022833"/>
    </source>
</evidence>
<dbReference type="PANTHER" id="PTHR13128">
    <property type="entry name" value="VACUOLAR PROTEIN-SORTING-ASSOCIATED PROTEIN 36"/>
    <property type="match status" value="1"/>
</dbReference>
<evidence type="ECO:0000256" key="2">
    <source>
        <dbReference type="ARBA" id="ARBA00022448"/>
    </source>
</evidence>
<dbReference type="InterPro" id="IPR036390">
    <property type="entry name" value="WH_DNA-bd_sf"/>
</dbReference>
<dbReference type="Gene3D" id="2.30.30.380">
    <property type="entry name" value="Zn-finger domain of Sec23/24"/>
    <property type="match status" value="2"/>
</dbReference>
<keyword evidence="7 9" id="KW-0653">Protein transport</keyword>
<evidence type="ECO:0000256" key="5">
    <source>
        <dbReference type="ARBA" id="ARBA00022771"/>
    </source>
</evidence>
<feature type="domain" description="GLUE N-terminal" evidence="11">
    <location>
        <begin position="5"/>
        <end position="309"/>
    </location>
</feature>
<evidence type="ECO:0000256" key="9">
    <source>
        <dbReference type="RuleBase" id="RU367095"/>
    </source>
</evidence>
<dbReference type="InterPro" id="IPR040608">
    <property type="entry name" value="Snf8/Vps36"/>
</dbReference>
<dbReference type="InterPro" id="IPR037855">
    <property type="entry name" value="Vps36"/>
</dbReference>
<dbReference type="AlphaFoldDB" id="A0A3N4KYS2"/>
<dbReference type="GO" id="GO:0008270">
    <property type="term" value="F:zinc ion binding"/>
    <property type="evidence" value="ECO:0007669"/>
    <property type="project" value="UniProtKB-KW"/>
</dbReference>
<feature type="region of interest" description="Disordered" evidence="10">
    <location>
        <begin position="311"/>
        <end position="336"/>
    </location>
</feature>
<dbReference type="InParanoid" id="A0A3N4KYS2"/>
<dbReference type="FunCoup" id="A0A3N4KYS2">
    <property type="interactions" value="71"/>
</dbReference>
<dbReference type="Pfam" id="PF16988">
    <property type="entry name" value="Vps36-NZF-N"/>
    <property type="match status" value="1"/>
</dbReference>
<dbReference type="GO" id="GO:0000814">
    <property type="term" value="C:ESCRT II complex"/>
    <property type="evidence" value="ECO:0007669"/>
    <property type="project" value="UniProtKB-UniRule"/>
</dbReference>
<keyword evidence="3" id="KW-0479">Metal-binding</keyword>
<organism evidence="12 13">
    <name type="scientific">Morchella conica CCBAS932</name>
    <dbReference type="NCBI Taxonomy" id="1392247"/>
    <lineage>
        <taxon>Eukaryota</taxon>
        <taxon>Fungi</taxon>
        <taxon>Dikarya</taxon>
        <taxon>Ascomycota</taxon>
        <taxon>Pezizomycotina</taxon>
        <taxon>Pezizomycetes</taxon>
        <taxon>Pezizales</taxon>
        <taxon>Morchellaceae</taxon>
        <taxon>Morchella</taxon>
    </lineage>
</organism>
<keyword evidence="5" id="KW-0863">Zinc-finger</keyword>
<keyword evidence="9" id="KW-0963">Cytoplasm</keyword>
<dbReference type="InterPro" id="IPR036443">
    <property type="entry name" value="Znf_RanBP2_sf"/>
</dbReference>
<dbReference type="STRING" id="1392247.A0A3N4KYS2"/>
<proteinExistence type="inferred from homology"/>
<protein>
    <recommendedName>
        <fullName evidence="9">Vacuolar protein-sorting-associated protein 36</fullName>
    </recommendedName>
    <alternativeName>
        <fullName evidence="9">ESCRT-II complex subunit VPS36</fullName>
    </alternativeName>
</protein>
<dbReference type="PROSITE" id="PS51495">
    <property type="entry name" value="GLUE"/>
    <property type="match status" value="1"/>
</dbReference>
<dbReference type="FunFam" id="1.10.10.10:FF:000527">
    <property type="entry name" value="Vacuolar protein sorting protein (Vps36), putative"/>
    <property type="match status" value="1"/>
</dbReference>
<dbReference type="Gene3D" id="6.10.140.260">
    <property type="match status" value="1"/>
</dbReference>
<evidence type="ECO:0000256" key="3">
    <source>
        <dbReference type="ARBA" id="ARBA00022723"/>
    </source>
</evidence>
<dbReference type="GO" id="GO:0043130">
    <property type="term" value="F:ubiquitin binding"/>
    <property type="evidence" value="ECO:0007669"/>
    <property type="project" value="UniProtKB-UniRule"/>
</dbReference>
<dbReference type="InterPro" id="IPR031558">
    <property type="entry name" value="Vps36-NZF-N"/>
</dbReference>
<dbReference type="SUPFAM" id="SSF50729">
    <property type="entry name" value="PH domain-like"/>
    <property type="match status" value="1"/>
</dbReference>
<feature type="region of interest" description="Disordered" evidence="10">
    <location>
        <begin position="93"/>
        <end position="119"/>
    </location>
</feature>
<evidence type="ECO:0000256" key="8">
    <source>
        <dbReference type="ARBA" id="ARBA00023054"/>
    </source>
</evidence>
<dbReference type="Gene3D" id="2.30.29.30">
    <property type="entry name" value="Pleckstrin-homology domain (PH domain)/Phosphotyrosine-binding domain (PTB)"/>
    <property type="match status" value="2"/>
</dbReference>
<dbReference type="Pfam" id="PF11605">
    <property type="entry name" value="Vps36_ESCRT-II"/>
    <property type="match status" value="1"/>
</dbReference>
<dbReference type="InterPro" id="IPR011993">
    <property type="entry name" value="PH-like_dom_sf"/>
</dbReference>
<comment type="function">
    <text evidence="9">Component of the ESCRT-II complex (endosomal sorting complex required for transport II), which is required for multivesicular body (MVB) formation and sorting of endosomal cargo proteins into MVBs.</text>
</comment>
<keyword evidence="13" id="KW-1185">Reference proteome</keyword>
<dbReference type="Proteomes" id="UP000277580">
    <property type="component" value="Unassembled WGS sequence"/>
</dbReference>
<dbReference type="SMART" id="SM00547">
    <property type="entry name" value="ZnF_RBZ"/>
    <property type="match status" value="2"/>
</dbReference>
<dbReference type="FunFam" id="1.10.10.10:FF:000165">
    <property type="entry name" value="Vacuolar protein sorting protein (Vps36)"/>
    <property type="match status" value="1"/>
</dbReference>
<feature type="region of interest" description="Disordered" evidence="10">
    <location>
        <begin position="170"/>
        <end position="207"/>
    </location>
</feature>
<dbReference type="InterPro" id="IPR036388">
    <property type="entry name" value="WH-like_DNA-bd_sf"/>
</dbReference>
<dbReference type="OrthoDB" id="271448at2759"/>
<dbReference type="GO" id="GO:0043328">
    <property type="term" value="P:protein transport to vacuole involved in ubiquitin-dependent protein catabolic process via the multivesicular body sorting pathway"/>
    <property type="evidence" value="ECO:0007669"/>
    <property type="project" value="UniProtKB-UniRule"/>
</dbReference>
<feature type="compositionally biased region" description="Low complexity" evidence="10">
    <location>
        <begin position="182"/>
        <end position="196"/>
    </location>
</feature>
<keyword evidence="2 9" id="KW-0813">Transport</keyword>
<keyword evidence="6" id="KW-0862">Zinc</keyword>
<dbReference type="Pfam" id="PF04157">
    <property type="entry name" value="EAP30"/>
    <property type="match status" value="1"/>
</dbReference>
<accession>A0A3N4KYS2</accession>
<sequence>MLSQIDLTAASRPLLLPDETLLFVQNAVGLYEGKYKIPNYQNGCTYLTSHRACYVDNDDPRKYSVAVDLKDVDRIEFYAGFLKSSPKITLHLKPTISSGSPGGPSASSTPRNGTPLIRPTSPLPVSTGIWICPICSFSNPVPSNYTPGVMAPGAIPPCLACGIRPPATVLDNSFQQPPRSPTPLSSLSTLYPSSAPGGESSTYSDTTLTSAAVPQDEATFACPRCTFLNHPSLPFCEICGERLVSPNLPNDIPRVDSPAPISSAHRGGLVGETVELVKFSFRAGGDRTFHEKLKCALVQRKWLLQNAPPVPTPGGGHIGNDASGRTTTSTGTNGGMERVVGIAGLERQGMNIRKKNQVVIEDAFEDLEALMGRAKEMVALAESFAVRLASTPTFANGEAKAALANSTQALGLVTRDMLGAGGSGDSDLYLSELARQVAEFLADDKRSILKKEGGVITLVDLWAVYNRARGIDLISPTDLEKAAQLFEKLKLPVRLRRFKSGLLVVQEARSTDAETIRRIMEWINVDAGSKWGRGVTASEAAERFGWSVGVASEELEMAEEKGVLCRDVGIEGVRFWGNAFLRGETKA</sequence>
<name>A0A3N4KYS2_9PEZI</name>